<dbReference type="KEGG" id="pseo:OM33_02820"/>
<dbReference type="STRING" id="1348114.OM33_02820"/>
<dbReference type="eggNOG" id="COG0790">
    <property type="taxonomic scope" value="Bacteria"/>
</dbReference>
<organism evidence="2 3">
    <name type="scientific">Pseudoalteromonas piratica</name>
    <dbReference type="NCBI Taxonomy" id="1348114"/>
    <lineage>
        <taxon>Bacteria</taxon>
        <taxon>Pseudomonadati</taxon>
        <taxon>Pseudomonadota</taxon>
        <taxon>Gammaproteobacteria</taxon>
        <taxon>Alteromonadales</taxon>
        <taxon>Pseudoalteromonadaceae</taxon>
        <taxon>Pseudoalteromonas</taxon>
    </lineage>
</organism>
<evidence type="ECO:0000313" key="3">
    <source>
        <dbReference type="Proteomes" id="UP000030341"/>
    </source>
</evidence>
<gene>
    <name evidence="2" type="ORF">OM33_02820</name>
</gene>
<dbReference type="RefSeq" id="WP_038638501.1">
    <property type="nucleotide sequence ID" value="NZ_CP009888.1"/>
</dbReference>
<dbReference type="SMART" id="SM00671">
    <property type="entry name" value="SEL1"/>
    <property type="match status" value="2"/>
</dbReference>
<dbReference type="InterPro" id="IPR011990">
    <property type="entry name" value="TPR-like_helical_dom_sf"/>
</dbReference>
<accession>A0A0A7ECH9</accession>
<dbReference type="AlphaFoldDB" id="A0A0A7ECH9"/>
<evidence type="ECO:0000256" key="1">
    <source>
        <dbReference type="SAM" id="Phobius"/>
    </source>
</evidence>
<dbReference type="SUPFAM" id="SSF81901">
    <property type="entry name" value="HCP-like"/>
    <property type="match status" value="1"/>
</dbReference>
<keyword evidence="1" id="KW-0812">Transmembrane</keyword>
<keyword evidence="3" id="KW-1185">Reference proteome</keyword>
<dbReference type="EMBL" id="CP009888">
    <property type="protein sequence ID" value="AIY64203.1"/>
    <property type="molecule type" value="Genomic_DNA"/>
</dbReference>
<reference evidence="2" key="1">
    <citation type="submission" date="2014-11" db="EMBL/GenBank/DDBJ databases">
        <title>Complete Genome Sequence of Pseudoalteromonas sp. Strain OCN003 Isolated from Kaneohe Bay, Oahu, Hawaii.</title>
        <authorList>
            <person name="Beurmann S."/>
            <person name="Videau P."/>
            <person name="Ushijima B."/>
            <person name="Smith A.M."/>
            <person name="Aeby G.S."/>
            <person name="Callahan S.M."/>
            <person name="Belcaid M."/>
        </authorList>
    </citation>
    <scope>NUCLEOTIDE SEQUENCE [LARGE SCALE GENOMIC DNA]</scope>
    <source>
        <strain evidence="2">OCN003</strain>
    </source>
</reference>
<sequence length="314" mass="36170">MLFFNITEQVFEHEQYLQCCLCQQCAVSAQSKIKSLRFGLIPLFPFALKKASHCANCDSKNVPENSRSVEVPIISIMNKFVGLILLLVLAVWFWQKHHRAVENELEIVHNPQVNDFYFFDYSKLLQEDYYQKRVVAAKVIAVENDALTLQFSRYNYSRERDLQISARSDNFVQDGYFFTAGEHYSQQQIKDLFENGTLYAAYRPHAMKLFGGFVVMPTKPKPLYQGFELNKANQEGIAYYQEDAFSLAFESFTQAAEQGDDWGQYNLAKMYLDGEGTQVNKQKADFWLTQSAKQGNINAKLLCTEAKMCSEISK</sequence>
<dbReference type="HOGENOM" id="CLU_885265_0_0_6"/>
<dbReference type="OrthoDB" id="6306375at2"/>
<dbReference type="Proteomes" id="UP000030341">
    <property type="component" value="Chromosome 1"/>
</dbReference>
<protein>
    <recommendedName>
        <fullName evidence="4">Sel1 repeat family protein</fullName>
    </recommendedName>
</protein>
<proteinExistence type="predicted"/>
<feature type="transmembrane region" description="Helical" evidence="1">
    <location>
        <begin position="73"/>
        <end position="94"/>
    </location>
</feature>
<keyword evidence="1" id="KW-0472">Membrane</keyword>
<name>A0A0A7ECH9_9GAMM</name>
<dbReference type="Gene3D" id="1.25.40.10">
    <property type="entry name" value="Tetratricopeptide repeat domain"/>
    <property type="match status" value="1"/>
</dbReference>
<evidence type="ECO:0000313" key="2">
    <source>
        <dbReference type="EMBL" id="AIY64203.1"/>
    </source>
</evidence>
<keyword evidence="1" id="KW-1133">Transmembrane helix</keyword>
<evidence type="ECO:0008006" key="4">
    <source>
        <dbReference type="Google" id="ProtNLM"/>
    </source>
</evidence>
<dbReference type="InterPro" id="IPR006597">
    <property type="entry name" value="Sel1-like"/>
</dbReference>